<sequence>MSELMNSSEYQSFRQSIPRISICVEGNAEKGTWKIFDAGPRDVRCPIVCLPPASGTADAFFKQVMSLSNDGYRVIALEYPIIWKMKDWVEGFIKLLDELNLDKVHIFGASLGSFLAQKFAELTVKTPRVASLVLCNAFTDTSIFQQTASAPTFWMMPGLVLKKIIMGSFDKGVVSTSIADSIDFMVETLESISQKELASRLTMNCMNAYVEPQKLSEMPITLIDVYDASALSQSVKEEVYKCYPNAKRASLKTGGNFPYLSRADEVNMHLRIHLRSFLNTRYSPRLDNEEDYL</sequence>
<dbReference type="InterPro" id="IPR000073">
    <property type="entry name" value="AB_hydrolase_1"/>
</dbReference>
<organism evidence="6">
    <name type="scientific">Capitella teleta</name>
    <name type="common">Polychaete worm</name>
    <dbReference type="NCBI Taxonomy" id="283909"/>
    <lineage>
        <taxon>Eukaryota</taxon>
        <taxon>Metazoa</taxon>
        <taxon>Spiralia</taxon>
        <taxon>Lophotrochozoa</taxon>
        <taxon>Annelida</taxon>
        <taxon>Polychaeta</taxon>
        <taxon>Sedentaria</taxon>
        <taxon>Scolecida</taxon>
        <taxon>Capitellidae</taxon>
        <taxon>Capitella</taxon>
    </lineage>
</organism>
<dbReference type="Gene3D" id="3.40.50.1820">
    <property type="entry name" value="alpha/beta hydrolase"/>
    <property type="match status" value="1"/>
</dbReference>
<reference evidence="8" key="1">
    <citation type="submission" date="2012-12" db="EMBL/GenBank/DDBJ databases">
        <authorList>
            <person name="Hellsten U."/>
            <person name="Grimwood J."/>
            <person name="Chapman J.A."/>
            <person name="Shapiro H."/>
            <person name="Aerts A."/>
            <person name="Otillar R.P."/>
            <person name="Terry A.Y."/>
            <person name="Boore J.L."/>
            <person name="Simakov O."/>
            <person name="Marletaz F."/>
            <person name="Cho S.-J."/>
            <person name="Edsinger-Gonzales E."/>
            <person name="Havlak P."/>
            <person name="Kuo D.-H."/>
            <person name="Larsson T."/>
            <person name="Lv J."/>
            <person name="Arendt D."/>
            <person name="Savage R."/>
            <person name="Osoegawa K."/>
            <person name="de Jong P."/>
            <person name="Lindberg D.R."/>
            <person name="Seaver E.C."/>
            <person name="Weisblat D.A."/>
            <person name="Putnam N.H."/>
            <person name="Grigoriev I.V."/>
            <person name="Rokhsar D.S."/>
        </authorList>
    </citation>
    <scope>NUCLEOTIDE SEQUENCE</scope>
    <source>
        <strain evidence="8">I ESC-2004</strain>
    </source>
</reference>
<dbReference type="PANTHER" id="PTHR15913:SF0">
    <property type="entry name" value="MASPARDIN"/>
    <property type="match status" value="1"/>
</dbReference>
<comment type="similarity">
    <text evidence="2">Belongs to the AB hydrolase superfamily.</text>
</comment>
<dbReference type="GO" id="GO:0005737">
    <property type="term" value="C:cytoplasm"/>
    <property type="evidence" value="ECO:0007669"/>
    <property type="project" value="UniProtKB-SubCell"/>
</dbReference>
<evidence type="ECO:0000256" key="2">
    <source>
        <dbReference type="ARBA" id="ARBA00008645"/>
    </source>
</evidence>
<evidence type="ECO:0000259" key="5">
    <source>
        <dbReference type="Pfam" id="PF00561"/>
    </source>
</evidence>
<keyword evidence="8" id="KW-1185">Reference proteome</keyword>
<dbReference type="OMA" id="CYVQPQK"/>
<dbReference type="EMBL" id="KB308810">
    <property type="protein sequence ID" value="ELT96510.1"/>
    <property type="molecule type" value="Genomic_DNA"/>
</dbReference>
<accession>R7TZY6</accession>
<dbReference type="EMBL" id="AMQN01002263">
    <property type="status" value="NOT_ANNOTATED_CDS"/>
    <property type="molecule type" value="Genomic_DNA"/>
</dbReference>
<dbReference type="SUPFAM" id="SSF53474">
    <property type="entry name" value="alpha/beta-Hydrolases"/>
    <property type="match status" value="1"/>
</dbReference>
<keyword evidence="4" id="KW-0963">Cytoplasm</keyword>
<dbReference type="Pfam" id="PF00561">
    <property type="entry name" value="Abhydrolase_1"/>
    <property type="match status" value="1"/>
</dbReference>
<evidence type="ECO:0000313" key="7">
    <source>
        <dbReference type="EnsemblMetazoa" id="CapteP228609"/>
    </source>
</evidence>
<name>R7TZY6_CAPTE</name>
<protein>
    <recommendedName>
        <fullName evidence="3">Maspardin</fullName>
    </recommendedName>
</protein>
<dbReference type="OrthoDB" id="10264550at2759"/>
<evidence type="ECO:0000313" key="6">
    <source>
        <dbReference type="EMBL" id="ELT96510.1"/>
    </source>
</evidence>
<comment type="subcellular location">
    <subcellularLocation>
        <location evidence="1">Cytoplasm</location>
    </subcellularLocation>
</comment>
<dbReference type="STRING" id="283909.R7TZY6"/>
<dbReference type="InterPro" id="IPR029058">
    <property type="entry name" value="AB_hydrolase_fold"/>
</dbReference>
<proteinExistence type="inferred from homology"/>
<dbReference type="EnsemblMetazoa" id="CapteT228609">
    <property type="protein sequence ID" value="CapteP228609"/>
    <property type="gene ID" value="CapteG228609"/>
</dbReference>
<reference evidence="7" key="3">
    <citation type="submission" date="2015-06" db="UniProtKB">
        <authorList>
            <consortium name="EnsemblMetazoa"/>
        </authorList>
    </citation>
    <scope>IDENTIFICATION</scope>
</reference>
<reference evidence="6 8" key="2">
    <citation type="journal article" date="2013" name="Nature">
        <title>Insights into bilaterian evolution from three spiralian genomes.</title>
        <authorList>
            <person name="Simakov O."/>
            <person name="Marletaz F."/>
            <person name="Cho S.J."/>
            <person name="Edsinger-Gonzales E."/>
            <person name="Havlak P."/>
            <person name="Hellsten U."/>
            <person name="Kuo D.H."/>
            <person name="Larsson T."/>
            <person name="Lv J."/>
            <person name="Arendt D."/>
            <person name="Savage R."/>
            <person name="Osoegawa K."/>
            <person name="de Jong P."/>
            <person name="Grimwood J."/>
            <person name="Chapman J.A."/>
            <person name="Shapiro H."/>
            <person name="Aerts A."/>
            <person name="Otillar R.P."/>
            <person name="Terry A.Y."/>
            <person name="Boore J.L."/>
            <person name="Grigoriev I.V."/>
            <person name="Lindberg D.R."/>
            <person name="Seaver E.C."/>
            <person name="Weisblat D.A."/>
            <person name="Putnam N.H."/>
            <person name="Rokhsar D.S."/>
        </authorList>
    </citation>
    <scope>NUCLEOTIDE SEQUENCE</scope>
    <source>
        <strain evidence="6 8">I ESC-2004</strain>
    </source>
</reference>
<dbReference type="AlphaFoldDB" id="R7TZY6"/>
<dbReference type="InterPro" id="IPR026151">
    <property type="entry name" value="Maspardin"/>
</dbReference>
<feature type="domain" description="AB hydrolase-1" evidence="5">
    <location>
        <begin position="81"/>
        <end position="162"/>
    </location>
</feature>
<evidence type="ECO:0000256" key="1">
    <source>
        <dbReference type="ARBA" id="ARBA00004496"/>
    </source>
</evidence>
<dbReference type="ESTHER" id="capte-r7tzy6">
    <property type="family name" value="Maspardin-ACP33-SPG21_like"/>
</dbReference>
<dbReference type="Proteomes" id="UP000014760">
    <property type="component" value="Unassembled WGS sequence"/>
</dbReference>
<gene>
    <name evidence="6" type="ORF">CAPTEDRAFT_228609</name>
</gene>
<evidence type="ECO:0000256" key="4">
    <source>
        <dbReference type="ARBA" id="ARBA00022490"/>
    </source>
</evidence>
<evidence type="ECO:0000256" key="3">
    <source>
        <dbReference type="ARBA" id="ARBA00020148"/>
    </source>
</evidence>
<dbReference type="PANTHER" id="PTHR15913">
    <property type="entry name" value="ACID CLUSTER PROTEIN 33"/>
    <property type="match status" value="1"/>
</dbReference>
<dbReference type="HOGENOM" id="CLU_052260_0_0_1"/>
<evidence type="ECO:0000313" key="8">
    <source>
        <dbReference type="Proteomes" id="UP000014760"/>
    </source>
</evidence>